<reference evidence="2" key="1">
    <citation type="submission" date="2023-03" db="EMBL/GenBank/DDBJ databases">
        <title>Massive genome expansion in bonnet fungi (Mycena s.s.) driven by repeated elements and novel gene families across ecological guilds.</title>
        <authorList>
            <consortium name="Lawrence Berkeley National Laboratory"/>
            <person name="Harder C.B."/>
            <person name="Miyauchi S."/>
            <person name="Viragh M."/>
            <person name="Kuo A."/>
            <person name="Thoen E."/>
            <person name="Andreopoulos B."/>
            <person name="Lu D."/>
            <person name="Skrede I."/>
            <person name="Drula E."/>
            <person name="Henrissat B."/>
            <person name="Morin E."/>
            <person name="Kohler A."/>
            <person name="Barry K."/>
            <person name="LaButti K."/>
            <person name="Morin E."/>
            <person name="Salamov A."/>
            <person name="Lipzen A."/>
            <person name="Mereny Z."/>
            <person name="Hegedus B."/>
            <person name="Baldrian P."/>
            <person name="Stursova M."/>
            <person name="Weitz H."/>
            <person name="Taylor A."/>
            <person name="Grigoriev I.V."/>
            <person name="Nagy L.G."/>
            <person name="Martin F."/>
            <person name="Kauserud H."/>
        </authorList>
    </citation>
    <scope>NUCLEOTIDE SEQUENCE</scope>
    <source>
        <strain evidence="2">CBHHK002</strain>
    </source>
</reference>
<evidence type="ECO:0000256" key="1">
    <source>
        <dbReference type="SAM" id="MobiDB-lite"/>
    </source>
</evidence>
<evidence type="ECO:0000313" key="3">
    <source>
        <dbReference type="Proteomes" id="UP001218218"/>
    </source>
</evidence>
<sequence length="158" mass="17825">MLGTEGKQDGHCSSKDTPPPTPPSLYTVLGHSTLYLNPRPTSQPIICTFPGLRPKKYYGPFEECPWVDVLGGDTHLGGRVGRQGWVAWQRADCRQVDPDPHRGWGGPPYLGHDNSELAYMVTRPWNVEREYNSSWKHRELVLVEYGSLLPQYPSSDPH</sequence>
<feature type="region of interest" description="Disordered" evidence="1">
    <location>
        <begin position="1"/>
        <end position="24"/>
    </location>
</feature>
<keyword evidence="3" id="KW-1185">Reference proteome</keyword>
<comment type="caution">
    <text evidence="2">The sequence shown here is derived from an EMBL/GenBank/DDBJ whole genome shotgun (WGS) entry which is preliminary data.</text>
</comment>
<dbReference type="AlphaFoldDB" id="A0AAD7ERS6"/>
<gene>
    <name evidence="2" type="ORF">DFH08DRAFT_810182</name>
</gene>
<dbReference type="EMBL" id="JARIHO010000021">
    <property type="protein sequence ID" value="KAJ7346350.1"/>
    <property type="molecule type" value="Genomic_DNA"/>
</dbReference>
<accession>A0AAD7ERS6</accession>
<dbReference type="Proteomes" id="UP001218218">
    <property type="component" value="Unassembled WGS sequence"/>
</dbReference>
<name>A0AAD7ERS6_9AGAR</name>
<feature type="compositionally biased region" description="Basic and acidic residues" evidence="1">
    <location>
        <begin position="1"/>
        <end position="14"/>
    </location>
</feature>
<evidence type="ECO:0000313" key="2">
    <source>
        <dbReference type="EMBL" id="KAJ7346350.1"/>
    </source>
</evidence>
<organism evidence="2 3">
    <name type="scientific">Mycena albidolilacea</name>
    <dbReference type="NCBI Taxonomy" id="1033008"/>
    <lineage>
        <taxon>Eukaryota</taxon>
        <taxon>Fungi</taxon>
        <taxon>Dikarya</taxon>
        <taxon>Basidiomycota</taxon>
        <taxon>Agaricomycotina</taxon>
        <taxon>Agaricomycetes</taxon>
        <taxon>Agaricomycetidae</taxon>
        <taxon>Agaricales</taxon>
        <taxon>Marasmiineae</taxon>
        <taxon>Mycenaceae</taxon>
        <taxon>Mycena</taxon>
    </lineage>
</organism>
<proteinExistence type="predicted"/>
<protein>
    <submittedName>
        <fullName evidence="2">Uncharacterized protein</fullName>
    </submittedName>
</protein>